<dbReference type="GO" id="GO:0045659">
    <property type="term" value="P:negative regulation of neutrophil differentiation"/>
    <property type="evidence" value="ECO:0007669"/>
    <property type="project" value="TreeGrafter"/>
</dbReference>
<evidence type="ECO:0000256" key="9">
    <source>
        <dbReference type="ARBA" id="ARBA00022999"/>
    </source>
</evidence>
<dbReference type="PANTHER" id="PTHR46051">
    <property type="entry name" value="SH2 DOMAIN-CONTAINING PROTEIN"/>
    <property type="match status" value="1"/>
</dbReference>
<keyword evidence="8" id="KW-0391">Immunity</keyword>
<dbReference type="GO" id="GO:0005856">
    <property type="term" value="C:cytoskeleton"/>
    <property type="evidence" value="ECO:0007669"/>
    <property type="project" value="UniProtKB-SubCell"/>
</dbReference>
<dbReference type="Pfam" id="PF00017">
    <property type="entry name" value="SH2"/>
    <property type="match status" value="1"/>
</dbReference>
<evidence type="ECO:0000256" key="8">
    <source>
        <dbReference type="ARBA" id="ARBA00022859"/>
    </source>
</evidence>
<evidence type="ECO:0000313" key="16">
    <source>
        <dbReference type="Proteomes" id="UP000314986"/>
    </source>
</evidence>
<dbReference type="SMART" id="SM00252">
    <property type="entry name" value="SH2"/>
    <property type="match status" value="1"/>
</dbReference>
<evidence type="ECO:0000256" key="2">
    <source>
        <dbReference type="ARBA" id="ARBA00004245"/>
    </source>
</evidence>
<dbReference type="GO" id="GO:0046856">
    <property type="term" value="P:phosphatidylinositol dephosphorylation"/>
    <property type="evidence" value="ECO:0007669"/>
    <property type="project" value="InterPro"/>
</dbReference>
<dbReference type="Pfam" id="PF24147">
    <property type="entry name" value="C2_SHIP1-2_2nd"/>
    <property type="match status" value="1"/>
</dbReference>
<evidence type="ECO:0000256" key="4">
    <source>
        <dbReference type="ARBA" id="ARBA00012981"/>
    </source>
</evidence>
<evidence type="ECO:0000256" key="13">
    <source>
        <dbReference type="SAM" id="MobiDB-lite"/>
    </source>
</evidence>
<feature type="region of interest" description="Disordered" evidence="13">
    <location>
        <begin position="122"/>
        <end position="149"/>
    </location>
</feature>
<dbReference type="PRINTS" id="PR00401">
    <property type="entry name" value="SH2DOMAIN"/>
</dbReference>
<protein>
    <recommendedName>
        <fullName evidence="4">phosphatidylinositol-3,4,5-trisphosphate 5-phosphatase</fullName>
        <ecNumber evidence="4">3.1.3.86</ecNumber>
    </recommendedName>
</protein>
<dbReference type="SUPFAM" id="SSF56219">
    <property type="entry name" value="DNase I-like"/>
    <property type="match status" value="1"/>
</dbReference>
<keyword evidence="5" id="KW-0963">Cytoplasm</keyword>
<dbReference type="GO" id="GO:0009968">
    <property type="term" value="P:negative regulation of signal transduction"/>
    <property type="evidence" value="ECO:0007669"/>
    <property type="project" value="TreeGrafter"/>
</dbReference>
<dbReference type="Pfam" id="PF22669">
    <property type="entry name" value="Exo_endo_phos2"/>
    <property type="match status" value="1"/>
</dbReference>
<comment type="similarity">
    <text evidence="3">Belongs to the inositol 1,4,5-trisphosphate 5-phosphatase family.</text>
</comment>
<reference evidence="15" key="5">
    <citation type="submission" date="2025-09" db="UniProtKB">
        <authorList>
            <consortium name="Ensembl"/>
        </authorList>
    </citation>
    <scope>IDENTIFICATION</scope>
</reference>
<dbReference type="GO" id="GO:0050776">
    <property type="term" value="P:regulation of immune response"/>
    <property type="evidence" value="ECO:0007669"/>
    <property type="project" value="TreeGrafter"/>
</dbReference>
<dbReference type="CDD" id="cd10343">
    <property type="entry name" value="SH2_SHIP"/>
    <property type="match status" value="1"/>
</dbReference>
<evidence type="ECO:0000256" key="12">
    <source>
        <dbReference type="PROSITE-ProRule" id="PRU00191"/>
    </source>
</evidence>
<dbReference type="Proteomes" id="UP000314986">
    <property type="component" value="Unassembled WGS sequence"/>
</dbReference>
<dbReference type="InterPro" id="IPR057509">
    <property type="entry name" value="C2_SHIP1-2_2nd"/>
</dbReference>
<evidence type="ECO:0000256" key="5">
    <source>
        <dbReference type="ARBA" id="ARBA00022490"/>
    </source>
</evidence>
<feature type="region of interest" description="Disordered" evidence="13">
    <location>
        <begin position="1064"/>
        <end position="1134"/>
    </location>
</feature>
<accession>A0A4W3I2U6</accession>
<evidence type="ECO:0000256" key="6">
    <source>
        <dbReference type="ARBA" id="ARBA00022553"/>
    </source>
</evidence>
<feature type="compositionally biased region" description="Basic and acidic residues" evidence="13">
    <location>
        <begin position="1104"/>
        <end position="1113"/>
    </location>
</feature>
<dbReference type="PROSITE" id="PS50001">
    <property type="entry name" value="SH2"/>
    <property type="match status" value="1"/>
</dbReference>
<dbReference type="InterPro" id="IPR057510">
    <property type="entry name" value="C2_SHIP1-2_first"/>
</dbReference>
<name>A0A4W3I2U6_CALMI</name>
<proteinExistence type="inferred from homology"/>
<dbReference type="SUPFAM" id="SSF55550">
    <property type="entry name" value="SH2 domain"/>
    <property type="match status" value="1"/>
</dbReference>
<dbReference type="InterPro" id="IPR000980">
    <property type="entry name" value="SH2"/>
</dbReference>
<dbReference type="GO" id="GO:0034485">
    <property type="term" value="F:phosphatidylinositol-3,4,5-trisphosphate 5-phosphatase activity"/>
    <property type="evidence" value="ECO:0007669"/>
    <property type="project" value="UniProtKB-EC"/>
</dbReference>
<feature type="domain" description="SH2" evidence="14">
    <location>
        <begin position="5"/>
        <end position="101"/>
    </location>
</feature>
<evidence type="ECO:0000256" key="7">
    <source>
        <dbReference type="ARBA" id="ARBA00022801"/>
    </source>
</evidence>
<evidence type="ECO:0000256" key="1">
    <source>
        <dbReference type="ARBA" id="ARBA00004170"/>
    </source>
</evidence>
<keyword evidence="7" id="KW-0378">Hydrolase</keyword>
<feature type="region of interest" description="Disordered" evidence="13">
    <location>
        <begin position="981"/>
        <end position="1019"/>
    </location>
</feature>
<dbReference type="Ensembl" id="ENSCMIT00000023474.1">
    <property type="protein sequence ID" value="ENSCMIP00000023077.1"/>
    <property type="gene ID" value="ENSCMIG00000010316.1"/>
</dbReference>
<feature type="compositionally biased region" description="Basic and acidic residues" evidence="13">
    <location>
        <begin position="132"/>
        <end position="147"/>
    </location>
</feature>
<feature type="compositionally biased region" description="Polar residues" evidence="13">
    <location>
        <begin position="1124"/>
        <end position="1134"/>
    </location>
</feature>
<keyword evidence="10" id="KW-0472">Membrane</keyword>
<dbReference type="Gene3D" id="3.60.10.10">
    <property type="entry name" value="Endonuclease/exonuclease/phosphatase"/>
    <property type="match status" value="1"/>
</dbReference>
<evidence type="ECO:0000259" key="14">
    <source>
        <dbReference type="PROSITE" id="PS50001"/>
    </source>
</evidence>
<evidence type="ECO:0000256" key="3">
    <source>
        <dbReference type="ARBA" id="ARBA00008734"/>
    </source>
</evidence>
<feature type="region of interest" description="Disordered" evidence="13">
    <location>
        <begin position="904"/>
        <end position="948"/>
    </location>
</feature>
<sequence length="1134" mass="128377">MSDSWQHGTITRSRAEDLLSRAAEDGSFLVRASESISGAYALCVLYQNCVYTYRILPNEEKKLTVQASEGIKVKYFSKLTELIDYYMKQNMGLVTHLKHPVERDEEVDLEYEEIDPLEARVPIPPRNFPSPDVKEALSDSSPKHGSESTKPLLSDVLIQRFQQIDTSIVPREYMNDLENYLRIHVVTDAEAVRAGNTNLPQLKKLLCTICKGLSSELNRTMPMLESVQKLFDQQLSGRTRTQISNETSASLIIPKLMELTSCLSSIEDLVKHFLSDCSGSGGQRRRSEIPPVTFEVKSDGLGISTKIFLKVDVENGKMFIKKSKDGAEDKYYGQTKILQLIKSHKFHNRLVIVVGSEKEKTLRKEYVFADSKKREGFCQLLQQMKNKHSDHPEPDMITLFIGTWNMGDASPPSNIKAWFQSLGQGKTRDETAVYIPYDMYVVGTQEDQQGDKEWVEILKATLKDITSIDFKHVVTQTLWNIRIVIFAKPEHENRISHVSTNSVKTGIANALGNKGAVGVSLMFNGTSFGFVNSHLTSGAPKKLRRNQNYINILRLLTLGDKRLNPFDITNRFTHLFWLGDLNYRVDFPASEAENIIQKIKQQQYQELLVKDQLTLEKNDGKIFLQFQEEEINFAPSYRYDRDTRETYAYIKQKTTGIKFNLPSWCDRVLWKSYPMVHVMCQSYGCTNDIMTSDHSPVFATYEVGVTSQFVSKNGPNNGDSQGKIEFLNCEAKLKTKSKTKFFIEFYSTCLESVVKSGEGENQESKAGNLNVIWGSLPQLTPIISDPEYLLDQHILICIKSTDSYESYGEGCIALRGESHSPEVAFNTFLTHQGEETGEFQGSYKLTTSEGKQRERTYDFIKLEKDEMISMKHTKVNNNIELSKCVDRSARVATRNAPQIMAEEAAARARERVSSPCPLDTPSKDPLSFQESPWVKQHTVSQPQPDTPQPLPLQDLEMFDNPLYASFVPKPKLNLRKDLEVPRGARKEVPPIPDQTGTSKYVETPGTKPGSRQLLPPVPQPRMRSFTCSEMKNPVSGKTHVKQSYHAFMEDNPRLGVNLLIPSHLKQPMSTPKSELEHPSSLSNQGQTVKPPLPAKSKQVLELQHSQKDYRETTELPNKTKHPSTENAAQRSSVS</sequence>
<dbReference type="InterPro" id="IPR036691">
    <property type="entry name" value="Endo/exonu/phosph_ase_sf"/>
</dbReference>
<dbReference type="GO" id="GO:0045579">
    <property type="term" value="P:positive regulation of B cell differentiation"/>
    <property type="evidence" value="ECO:0007669"/>
    <property type="project" value="TreeGrafter"/>
</dbReference>
<dbReference type="FunFam" id="3.30.505.10:FF:000035">
    <property type="entry name" value="phosphatidylinositol 3,4,5-trisphosphate 5-phosphatase 1"/>
    <property type="match status" value="1"/>
</dbReference>
<dbReference type="GO" id="GO:0045779">
    <property type="term" value="P:negative regulation of bone resorption"/>
    <property type="evidence" value="ECO:0007669"/>
    <property type="project" value="TreeGrafter"/>
</dbReference>
<evidence type="ECO:0000256" key="10">
    <source>
        <dbReference type="ARBA" id="ARBA00023136"/>
    </source>
</evidence>
<keyword evidence="6" id="KW-0597">Phosphoprotein</keyword>
<dbReference type="InterPro" id="IPR000300">
    <property type="entry name" value="IPPc"/>
</dbReference>
<dbReference type="Gene3D" id="3.30.505.10">
    <property type="entry name" value="SH2 domain"/>
    <property type="match status" value="1"/>
</dbReference>
<evidence type="ECO:0000313" key="15">
    <source>
        <dbReference type="Ensembl" id="ENSCMIP00000023077.1"/>
    </source>
</evidence>
<gene>
    <name evidence="15" type="primary">inpp5d</name>
</gene>
<organism evidence="15 16">
    <name type="scientific">Callorhinchus milii</name>
    <name type="common">Ghost shark</name>
    <dbReference type="NCBI Taxonomy" id="7868"/>
    <lineage>
        <taxon>Eukaryota</taxon>
        <taxon>Metazoa</taxon>
        <taxon>Chordata</taxon>
        <taxon>Craniata</taxon>
        <taxon>Vertebrata</taxon>
        <taxon>Chondrichthyes</taxon>
        <taxon>Holocephali</taxon>
        <taxon>Chimaeriformes</taxon>
        <taxon>Callorhinchidae</taxon>
        <taxon>Callorhinchus</taxon>
    </lineage>
</organism>
<dbReference type="InterPro" id="IPR036860">
    <property type="entry name" value="SH2_dom_sf"/>
</dbReference>
<keyword evidence="11" id="KW-0206">Cytoskeleton</keyword>
<comment type="subcellular location">
    <subcellularLocation>
        <location evidence="2">Cytoplasm</location>
        <location evidence="2">Cytoskeleton</location>
    </subcellularLocation>
    <subcellularLocation>
        <location evidence="1">Membrane</location>
        <topology evidence="1">Peripheral membrane protein</topology>
    </subcellularLocation>
</comment>
<dbReference type="GO" id="GO:0016020">
    <property type="term" value="C:membrane"/>
    <property type="evidence" value="ECO:0007669"/>
    <property type="project" value="UniProtKB-SubCell"/>
</dbReference>
<evidence type="ECO:0000256" key="11">
    <source>
        <dbReference type="ARBA" id="ARBA00023212"/>
    </source>
</evidence>
<dbReference type="GO" id="GO:0005829">
    <property type="term" value="C:cytosol"/>
    <property type="evidence" value="ECO:0007669"/>
    <property type="project" value="TreeGrafter"/>
</dbReference>
<dbReference type="GeneTree" id="ENSGT00940000156202"/>
<reference evidence="15" key="4">
    <citation type="submission" date="2025-08" db="UniProtKB">
        <authorList>
            <consortium name="Ensembl"/>
        </authorList>
    </citation>
    <scope>IDENTIFICATION</scope>
</reference>
<dbReference type="AlphaFoldDB" id="A0A4W3I2U6"/>
<keyword evidence="16" id="KW-1185">Reference proteome</keyword>
<dbReference type="Pfam" id="PF24150">
    <property type="entry name" value="C2_SHIP1-2_first"/>
    <property type="match status" value="1"/>
</dbReference>
<dbReference type="EC" id="3.1.3.86" evidence="4"/>
<dbReference type="SMART" id="SM00128">
    <property type="entry name" value="IPPc"/>
    <property type="match status" value="1"/>
</dbReference>
<reference evidence="16" key="2">
    <citation type="journal article" date="2007" name="PLoS Biol.">
        <title>Survey sequencing and comparative analysis of the elephant shark (Callorhinchus milii) genome.</title>
        <authorList>
            <person name="Venkatesh B."/>
            <person name="Kirkness E.F."/>
            <person name="Loh Y.H."/>
            <person name="Halpern A.L."/>
            <person name="Lee A.P."/>
            <person name="Johnson J."/>
            <person name="Dandona N."/>
            <person name="Viswanathan L.D."/>
            <person name="Tay A."/>
            <person name="Venter J.C."/>
            <person name="Strausberg R.L."/>
            <person name="Brenner S."/>
        </authorList>
    </citation>
    <scope>NUCLEOTIDE SEQUENCE [LARGE SCALE GENOMIC DNA]</scope>
</reference>
<dbReference type="FunFam" id="3.60.10.10:FF:000005">
    <property type="entry name" value="phosphatidylinositol 3,4,5-trisphosphate 5-phosphatase 1"/>
    <property type="match status" value="1"/>
</dbReference>
<dbReference type="GO" id="GO:0002376">
    <property type="term" value="P:immune system process"/>
    <property type="evidence" value="ECO:0007669"/>
    <property type="project" value="UniProtKB-KW"/>
</dbReference>
<dbReference type="PANTHER" id="PTHR46051:SF3">
    <property type="entry name" value="PHOSPHATIDYLINOSITOL 3,4,5-TRISPHOSPHATE 5-PHOSPHATASE 1"/>
    <property type="match status" value="1"/>
</dbReference>
<reference evidence="16" key="3">
    <citation type="journal article" date="2014" name="Nature">
        <title>Elephant shark genome provides unique insights into gnathostome evolution.</title>
        <authorList>
            <consortium name="International Elephant Shark Genome Sequencing Consortium"/>
            <person name="Venkatesh B."/>
            <person name="Lee A.P."/>
            <person name="Ravi V."/>
            <person name="Maurya A.K."/>
            <person name="Lian M.M."/>
            <person name="Swann J.B."/>
            <person name="Ohta Y."/>
            <person name="Flajnik M.F."/>
            <person name="Sutoh Y."/>
            <person name="Kasahara M."/>
            <person name="Hoon S."/>
            <person name="Gangu V."/>
            <person name="Roy S.W."/>
            <person name="Irimia M."/>
            <person name="Korzh V."/>
            <person name="Kondrychyn I."/>
            <person name="Lim Z.W."/>
            <person name="Tay B.H."/>
            <person name="Tohari S."/>
            <person name="Kong K.W."/>
            <person name="Ho S."/>
            <person name="Lorente-Galdos B."/>
            <person name="Quilez J."/>
            <person name="Marques-Bonet T."/>
            <person name="Raney B.J."/>
            <person name="Ingham P.W."/>
            <person name="Tay A."/>
            <person name="Hillier L.W."/>
            <person name="Minx P."/>
            <person name="Boehm T."/>
            <person name="Wilson R.K."/>
            <person name="Brenner S."/>
            <person name="Warren W.C."/>
        </authorList>
    </citation>
    <scope>NUCLEOTIDE SEQUENCE [LARGE SCALE GENOMIC DNA]</scope>
</reference>
<keyword evidence="9 12" id="KW-0727">SH2 domain</keyword>
<reference evidence="16" key="1">
    <citation type="journal article" date="2006" name="Science">
        <title>Ancient noncoding elements conserved in the human genome.</title>
        <authorList>
            <person name="Venkatesh B."/>
            <person name="Kirkness E.F."/>
            <person name="Loh Y.H."/>
            <person name="Halpern A.L."/>
            <person name="Lee A.P."/>
            <person name="Johnson J."/>
            <person name="Dandona N."/>
            <person name="Viswanathan L.D."/>
            <person name="Tay A."/>
            <person name="Venter J.C."/>
            <person name="Strausberg R.L."/>
            <person name="Brenner S."/>
        </authorList>
    </citation>
    <scope>NUCLEOTIDE SEQUENCE [LARGE SCALE GENOMIC DNA]</scope>
</reference>